<name>A0AAV1VBL6_9STRA</name>
<accession>A0AAV1VBL6</accession>
<dbReference type="EMBL" id="CAKLBY020000307">
    <property type="protein sequence ID" value="CAK7944346.1"/>
    <property type="molecule type" value="Genomic_DNA"/>
</dbReference>
<gene>
    <name evidence="1" type="ORF">PM001_LOCUS29496</name>
</gene>
<protein>
    <submittedName>
        <fullName evidence="1">Uncharacterized protein</fullName>
    </submittedName>
</protein>
<reference evidence="1" key="1">
    <citation type="submission" date="2024-01" db="EMBL/GenBank/DDBJ databases">
        <authorList>
            <person name="Webb A."/>
        </authorList>
    </citation>
    <scope>NUCLEOTIDE SEQUENCE</scope>
    <source>
        <strain evidence="1">Pm1</strain>
    </source>
</reference>
<evidence type="ECO:0000313" key="1">
    <source>
        <dbReference type="EMBL" id="CAK7944346.1"/>
    </source>
</evidence>
<sequence>MAYCESMQLTIVDSVRLKVIARGFEIIVTLMDAYLEPRLAKNIFLHDKIDIKAFALVYDGEKCALSRRSEGVFTFDVAMESYVISVFRPENHGKHSAGDATIAVLEDGTTAKVAGDIK</sequence>
<evidence type="ECO:0000313" key="2">
    <source>
        <dbReference type="Proteomes" id="UP001162060"/>
    </source>
</evidence>
<dbReference type="Proteomes" id="UP001162060">
    <property type="component" value="Unassembled WGS sequence"/>
</dbReference>
<organism evidence="1 2">
    <name type="scientific">Peronospora matthiolae</name>
    <dbReference type="NCBI Taxonomy" id="2874970"/>
    <lineage>
        <taxon>Eukaryota</taxon>
        <taxon>Sar</taxon>
        <taxon>Stramenopiles</taxon>
        <taxon>Oomycota</taxon>
        <taxon>Peronosporomycetes</taxon>
        <taxon>Peronosporales</taxon>
        <taxon>Peronosporaceae</taxon>
        <taxon>Peronospora</taxon>
    </lineage>
</organism>
<dbReference type="AlphaFoldDB" id="A0AAV1VBL6"/>
<proteinExistence type="predicted"/>
<comment type="caution">
    <text evidence="1">The sequence shown here is derived from an EMBL/GenBank/DDBJ whole genome shotgun (WGS) entry which is preliminary data.</text>
</comment>